<keyword evidence="1" id="KW-0285">Flavoprotein</keyword>
<evidence type="ECO:0000313" key="9">
    <source>
        <dbReference type="Proteomes" id="UP000232412"/>
    </source>
</evidence>
<dbReference type="AlphaFoldDB" id="A0A2H1EHT0"/>
<dbReference type="GO" id="GO:0016655">
    <property type="term" value="F:oxidoreductase activity, acting on NAD(P)H, quinone or similar compound as acceptor"/>
    <property type="evidence" value="ECO:0007669"/>
    <property type="project" value="InterPro"/>
</dbReference>
<sequence length="210" mass="23607">MKMTKTLIVKYTPRNERSSTKKMLDAFVSGIKNSEIEEIDLTKDVPDLFLEKNLAAYIHRNYLGEELDDEQKKILSKMDRMTKQLKSADVVVVAYPMNNFSMPAPVKAWFDSVMLKGETWAVKDGKYLGLMGGKKALALVSAGGMYDQGPMTSWEHALSLTKVEFQFMGYSDIRGILAGGMNAGEDTKNTNLKQSISQVRQIAQQWYSEA</sequence>
<dbReference type="HAMAP" id="MF_01216">
    <property type="entry name" value="Azoreductase_type1"/>
    <property type="match status" value="1"/>
</dbReference>
<dbReference type="OrthoDB" id="10525at2157"/>
<dbReference type="EC" id="1.7.1.17" evidence="5"/>
<name>A0A2H1EHT0_9ARCH</name>
<keyword evidence="2" id="KW-0288">FMN</keyword>
<dbReference type="Gene3D" id="3.40.50.360">
    <property type="match status" value="1"/>
</dbReference>
<evidence type="ECO:0000256" key="5">
    <source>
        <dbReference type="ARBA" id="ARBA00024061"/>
    </source>
</evidence>
<dbReference type="PANTHER" id="PTHR43741:SF4">
    <property type="entry name" value="FMN-DEPENDENT NADH:QUINONE OXIDOREDUCTASE"/>
    <property type="match status" value="1"/>
</dbReference>
<dbReference type="RefSeq" id="WP_101009665.1">
    <property type="nucleotide sequence ID" value="NZ_FRFC01000003.1"/>
</dbReference>
<dbReference type="GO" id="GO:0010181">
    <property type="term" value="F:FMN binding"/>
    <property type="evidence" value="ECO:0007669"/>
    <property type="project" value="InterPro"/>
</dbReference>
<evidence type="ECO:0000259" key="7">
    <source>
        <dbReference type="Pfam" id="PF02525"/>
    </source>
</evidence>
<dbReference type="Proteomes" id="UP000232412">
    <property type="component" value="Unassembled WGS sequence"/>
</dbReference>
<protein>
    <recommendedName>
        <fullName evidence="5">FMN-dependent NADH-azoreductase</fullName>
        <ecNumber evidence="5">1.7.1.17</ecNumber>
    </recommendedName>
</protein>
<keyword evidence="4" id="KW-0520">NAD</keyword>
<dbReference type="InterPro" id="IPR029039">
    <property type="entry name" value="Flavoprotein-like_sf"/>
</dbReference>
<evidence type="ECO:0000256" key="1">
    <source>
        <dbReference type="ARBA" id="ARBA00022630"/>
    </source>
</evidence>
<evidence type="ECO:0000256" key="2">
    <source>
        <dbReference type="ARBA" id="ARBA00022643"/>
    </source>
</evidence>
<dbReference type="InterPro" id="IPR023048">
    <property type="entry name" value="NADH:quinone_OxRdtase_FMN_depd"/>
</dbReference>
<evidence type="ECO:0000256" key="3">
    <source>
        <dbReference type="ARBA" id="ARBA00023002"/>
    </source>
</evidence>
<evidence type="ECO:0000313" key="8">
    <source>
        <dbReference type="EMBL" id="SHO45557.1"/>
    </source>
</evidence>
<dbReference type="SUPFAM" id="SSF52218">
    <property type="entry name" value="Flavoproteins"/>
    <property type="match status" value="1"/>
</dbReference>
<proteinExistence type="inferred from homology"/>
<keyword evidence="9" id="KW-1185">Reference proteome</keyword>
<dbReference type="InterPro" id="IPR003680">
    <property type="entry name" value="Flavodoxin_fold"/>
</dbReference>
<dbReference type="EMBL" id="FRFC01000003">
    <property type="protein sequence ID" value="SHO45557.1"/>
    <property type="molecule type" value="Genomic_DNA"/>
</dbReference>
<evidence type="ECO:0000256" key="6">
    <source>
        <dbReference type="ARBA" id="ARBA00048542"/>
    </source>
</evidence>
<gene>
    <name evidence="8" type="primary">acpD</name>
    <name evidence="8" type="ORF">NSIN_20698</name>
</gene>
<accession>A0A2H1EHT0</accession>
<evidence type="ECO:0000256" key="4">
    <source>
        <dbReference type="ARBA" id="ARBA00023027"/>
    </source>
</evidence>
<feature type="domain" description="Flavodoxin-like fold" evidence="7">
    <location>
        <begin position="4"/>
        <end position="201"/>
    </location>
</feature>
<dbReference type="Pfam" id="PF02525">
    <property type="entry name" value="Flavodoxin_2"/>
    <property type="match status" value="1"/>
</dbReference>
<dbReference type="InterPro" id="IPR050104">
    <property type="entry name" value="FMN-dep_NADH:Q_OxRdtase_AzoR1"/>
</dbReference>
<dbReference type="PANTHER" id="PTHR43741">
    <property type="entry name" value="FMN-DEPENDENT NADH-AZOREDUCTASE 1"/>
    <property type="match status" value="1"/>
</dbReference>
<organism evidence="8 9">
    <name type="scientific">Nitrosotalea sinensis</name>
    <dbReference type="NCBI Taxonomy" id="1499975"/>
    <lineage>
        <taxon>Archaea</taxon>
        <taxon>Nitrososphaerota</taxon>
        <taxon>Nitrososphaeria</taxon>
        <taxon>Nitrosotaleales</taxon>
        <taxon>Nitrosotaleaceae</taxon>
        <taxon>Nitrosotalea</taxon>
    </lineage>
</organism>
<keyword evidence="3 8" id="KW-0560">Oxidoreductase</keyword>
<reference evidence="9" key="1">
    <citation type="submission" date="2016-12" db="EMBL/GenBank/DDBJ databases">
        <authorList>
            <person name="Herbold C."/>
        </authorList>
    </citation>
    <scope>NUCLEOTIDE SEQUENCE [LARGE SCALE GENOMIC DNA]</scope>
</reference>
<comment type="catalytic activity">
    <reaction evidence="6">
        <text>N,N-dimethyl-1,4-phenylenediamine + anthranilate + 2 NAD(+) = 2-(4-dimethylaminophenyl)diazenylbenzoate + 2 NADH + 2 H(+)</text>
        <dbReference type="Rhea" id="RHEA:55872"/>
        <dbReference type="ChEBI" id="CHEBI:15378"/>
        <dbReference type="ChEBI" id="CHEBI:15783"/>
        <dbReference type="ChEBI" id="CHEBI:16567"/>
        <dbReference type="ChEBI" id="CHEBI:57540"/>
        <dbReference type="ChEBI" id="CHEBI:57945"/>
        <dbReference type="ChEBI" id="CHEBI:71579"/>
        <dbReference type="EC" id="1.7.1.17"/>
    </reaction>
    <physiologicalReaction direction="right-to-left" evidence="6">
        <dbReference type="Rhea" id="RHEA:55874"/>
    </physiologicalReaction>
</comment>